<sequence>MANQSGVDSVRVYRLDKFIVPHTAREEFLARVKSIHSLLKTQPGFIQDFLLEQPIDERHFSLATLVEWQDQRSIAAARAEVKAEYDKTGFNPQQAMERLGITMELGNYTSVR</sequence>
<dbReference type="HOGENOM" id="CLU_168220_0_0_6"/>
<gene>
    <name evidence="2" type="ordered locus">CJA_1378</name>
</gene>
<dbReference type="GO" id="GO:0004497">
    <property type="term" value="F:monooxygenase activity"/>
    <property type="evidence" value="ECO:0007669"/>
    <property type="project" value="UniProtKB-KW"/>
</dbReference>
<dbReference type="Gene3D" id="3.30.70.100">
    <property type="match status" value="1"/>
</dbReference>
<protein>
    <submittedName>
        <fullName evidence="2">Antibiotic biosynthesis monooxygenase family protein</fullName>
    </submittedName>
</protein>
<dbReference type="Pfam" id="PF03992">
    <property type="entry name" value="ABM"/>
    <property type="match status" value="1"/>
</dbReference>
<keyword evidence="2" id="KW-0560">Oxidoreductase</keyword>
<evidence type="ECO:0000259" key="1">
    <source>
        <dbReference type="Pfam" id="PF03992"/>
    </source>
</evidence>
<proteinExistence type="predicted"/>
<accession>B3PD14</accession>
<dbReference type="eggNOG" id="COG2329">
    <property type="taxonomic scope" value="Bacteria"/>
</dbReference>
<feature type="domain" description="ABM" evidence="1">
    <location>
        <begin position="20"/>
        <end position="78"/>
    </location>
</feature>
<dbReference type="KEGG" id="cja:CJA_1378"/>
<dbReference type="STRING" id="498211.CJA_1378"/>
<dbReference type="SUPFAM" id="SSF54909">
    <property type="entry name" value="Dimeric alpha+beta barrel"/>
    <property type="match status" value="1"/>
</dbReference>
<dbReference type="RefSeq" id="WP_012487013.1">
    <property type="nucleotide sequence ID" value="NC_010995.1"/>
</dbReference>
<dbReference type="AlphaFoldDB" id="B3PD14"/>
<name>B3PD14_CELJU</name>
<keyword evidence="3" id="KW-1185">Reference proteome</keyword>
<dbReference type="InterPro" id="IPR007138">
    <property type="entry name" value="ABM_dom"/>
</dbReference>
<evidence type="ECO:0000313" key="3">
    <source>
        <dbReference type="Proteomes" id="UP000001036"/>
    </source>
</evidence>
<dbReference type="Proteomes" id="UP000001036">
    <property type="component" value="Chromosome"/>
</dbReference>
<dbReference type="InterPro" id="IPR011008">
    <property type="entry name" value="Dimeric_a/b-barrel"/>
</dbReference>
<dbReference type="OrthoDB" id="4476670at2"/>
<evidence type="ECO:0000313" key="2">
    <source>
        <dbReference type="EMBL" id="ACE84593.1"/>
    </source>
</evidence>
<keyword evidence="2" id="KW-0503">Monooxygenase</keyword>
<organism evidence="2 3">
    <name type="scientific">Cellvibrio japonicus (strain Ueda107)</name>
    <name type="common">Pseudomonas fluorescens subsp. cellulosa</name>
    <dbReference type="NCBI Taxonomy" id="498211"/>
    <lineage>
        <taxon>Bacteria</taxon>
        <taxon>Pseudomonadati</taxon>
        <taxon>Pseudomonadota</taxon>
        <taxon>Gammaproteobacteria</taxon>
        <taxon>Cellvibrionales</taxon>
        <taxon>Cellvibrionaceae</taxon>
        <taxon>Cellvibrio</taxon>
    </lineage>
</organism>
<dbReference type="EMBL" id="CP000934">
    <property type="protein sequence ID" value="ACE84593.1"/>
    <property type="molecule type" value="Genomic_DNA"/>
</dbReference>
<reference evidence="2 3" key="1">
    <citation type="journal article" date="2008" name="J. Bacteriol.">
        <title>Insights into plant cell wall degradation from the genome sequence of the soil bacterium Cellvibrio japonicus.</title>
        <authorList>
            <person name="Deboy R.T."/>
            <person name="Mongodin E.F."/>
            <person name="Fouts D.E."/>
            <person name="Tailford L.E."/>
            <person name="Khouri H."/>
            <person name="Emerson J.B."/>
            <person name="Mohamoud Y."/>
            <person name="Watkins K."/>
            <person name="Henrissat B."/>
            <person name="Gilbert H.J."/>
            <person name="Nelson K.E."/>
        </authorList>
    </citation>
    <scope>NUCLEOTIDE SEQUENCE [LARGE SCALE GENOMIC DNA]</scope>
    <source>
        <strain evidence="2 3">Ueda107</strain>
    </source>
</reference>